<dbReference type="EMBL" id="BARS01007406">
    <property type="protein sequence ID" value="GAF82692.1"/>
    <property type="molecule type" value="Genomic_DNA"/>
</dbReference>
<dbReference type="Gene3D" id="3.30.1050.10">
    <property type="entry name" value="SCP2 sterol-binding domain"/>
    <property type="match status" value="1"/>
</dbReference>
<gene>
    <name evidence="3" type="ORF">S01H1_14258</name>
</gene>
<dbReference type="InterPro" id="IPR004104">
    <property type="entry name" value="Gfo/Idh/MocA-like_OxRdtase_C"/>
</dbReference>
<feature type="domain" description="SCP2" evidence="1">
    <location>
        <begin position="197"/>
        <end position="287"/>
    </location>
</feature>
<organism evidence="3">
    <name type="scientific">marine sediment metagenome</name>
    <dbReference type="NCBI Taxonomy" id="412755"/>
    <lineage>
        <taxon>unclassified sequences</taxon>
        <taxon>metagenomes</taxon>
        <taxon>ecological metagenomes</taxon>
    </lineage>
</organism>
<dbReference type="InterPro" id="IPR036527">
    <property type="entry name" value="SCP2_sterol-bd_dom_sf"/>
</dbReference>
<dbReference type="AlphaFoldDB" id="X0T3D3"/>
<protein>
    <submittedName>
        <fullName evidence="3">Uncharacterized protein</fullName>
    </submittedName>
</protein>
<dbReference type="Gene3D" id="3.30.360.10">
    <property type="entry name" value="Dihydrodipicolinate Reductase, domain 2"/>
    <property type="match status" value="1"/>
</dbReference>
<evidence type="ECO:0000259" key="2">
    <source>
        <dbReference type="Pfam" id="PF02894"/>
    </source>
</evidence>
<comment type="caution">
    <text evidence="3">The sequence shown here is derived from an EMBL/GenBank/DDBJ whole genome shotgun (WGS) entry which is preliminary data.</text>
</comment>
<feature type="domain" description="Gfo/Idh/MocA-like oxidoreductase C-terminal" evidence="2">
    <location>
        <begin position="43"/>
        <end position="137"/>
    </location>
</feature>
<evidence type="ECO:0000313" key="3">
    <source>
        <dbReference type="EMBL" id="GAF82692.1"/>
    </source>
</evidence>
<feature type="non-terminal residue" evidence="3">
    <location>
        <position position="1"/>
    </location>
</feature>
<dbReference type="Pfam" id="PF02894">
    <property type="entry name" value="GFO_IDH_MocA_C"/>
    <property type="match status" value="1"/>
</dbReference>
<dbReference type="InterPro" id="IPR003033">
    <property type="entry name" value="SCP2_sterol-bd_dom"/>
</dbReference>
<sequence>DSVDGVLDNPVTIMWKYKQGKKYGLCEFVYAEELHIPSKYYPNDEWFEITGSRGIIFIHRCTGDIHSGPAVSRFGNDGWTHYDSVESDWAAGFRGALDNFAAAIVGDAEPLLTGEEGREILRMSFAIYQAAKKRRDVYLEELDRSFPGWYAWRKRRKEKRESYIEAFRRPLWGRNLSKYAPRARELTEEFVGRFDPGAAADWESVVGLKLTPDGGVKEQTFGLHISAGVVMLKEEPIPRDAKLTIAMPAGTWAAIVLGKKSLESALFGRQLKVEGEAREGLKLRSAFHV</sequence>
<dbReference type="Pfam" id="PF02036">
    <property type="entry name" value="SCP2"/>
    <property type="match status" value="1"/>
</dbReference>
<reference evidence="3" key="1">
    <citation type="journal article" date="2014" name="Front. Microbiol.">
        <title>High frequency of phylogenetically diverse reductive dehalogenase-homologous genes in deep subseafloor sedimentary metagenomes.</title>
        <authorList>
            <person name="Kawai M."/>
            <person name="Futagami T."/>
            <person name="Toyoda A."/>
            <person name="Takaki Y."/>
            <person name="Nishi S."/>
            <person name="Hori S."/>
            <person name="Arai W."/>
            <person name="Tsubouchi T."/>
            <person name="Morono Y."/>
            <person name="Uchiyama I."/>
            <person name="Ito T."/>
            <person name="Fujiyama A."/>
            <person name="Inagaki F."/>
            <person name="Takami H."/>
        </authorList>
    </citation>
    <scope>NUCLEOTIDE SEQUENCE</scope>
    <source>
        <strain evidence="3">Expedition CK06-06</strain>
    </source>
</reference>
<proteinExistence type="predicted"/>
<dbReference type="SUPFAM" id="SSF55718">
    <property type="entry name" value="SCP-like"/>
    <property type="match status" value="1"/>
</dbReference>
<name>X0T3D3_9ZZZZ</name>
<evidence type="ECO:0000259" key="1">
    <source>
        <dbReference type="Pfam" id="PF02036"/>
    </source>
</evidence>
<accession>X0T3D3</accession>